<protein>
    <submittedName>
        <fullName evidence="1">Uncharacterized protein</fullName>
    </submittedName>
</protein>
<proteinExistence type="predicted"/>
<organism evidence="1 2">
    <name type="scientific">Emticicia aquatilis</name>
    <dbReference type="NCBI Taxonomy" id="1537369"/>
    <lineage>
        <taxon>Bacteria</taxon>
        <taxon>Pseudomonadati</taxon>
        <taxon>Bacteroidota</taxon>
        <taxon>Cytophagia</taxon>
        <taxon>Cytophagales</taxon>
        <taxon>Leadbetterellaceae</taxon>
        <taxon>Emticicia</taxon>
    </lineage>
</organism>
<name>A0A916YR95_9BACT</name>
<gene>
    <name evidence="1" type="ORF">GCM10011514_21680</name>
</gene>
<evidence type="ECO:0000313" key="1">
    <source>
        <dbReference type="EMBL" id="GGD57282.1"/>
    </source>
</evidence>
<sequence>MLIPRVTAPNTSITSPSAGMVVYDQSNSNLAYYNGANWSNLTGTTGNQGLYSRFPNSKSFVTYYKSTSVSAPTTEDFDFVVPAGVSKVWVEAWGGGGAGSSAVLNPYGGEGGDFASFLIDVTAGTTMWIKVSKGGYTSTSYSNTFIYPNKSNLGNYVPVGKSSYGLFKAFGSITPELITFQGGEPLMYSSASFQVYNGVNVIVFSEAVGGGTYPSYTRTKSNTFVFNSSSNAYITTFGSNYYGYIPGGGAPAASESYGGPGLVIIHW</sequence>
<dbReference type="AlphaFoldDB" id="A0A916YR95"/>
<reference evidence="1" key="2">
    <citation type="submission" date="2020-09" db="EMBL/GenBank/DDBJ databases">
        <authorList>
            <person name="Sun Q."/>
            <person name="Zhou Y."/>
        </authorList>
    </citation>
    <scope>NUCLEOTIDE SEQUENCE</scope>
    <source>
        <strain evidence="1">CGMCC 1.15958</strain>
    </source>
</reference>
<reference evidence="1" key="1">
    <citation type="journal article" date="2014" name="Int. J. Syst. Evol. Microbiol.">
        <title>Complete genome sequence of Corynebacterium casei LMG S-19264T (=DSM 44701T), isolated from a smear-ripened cheese.</title>
        <authorList>
            <consortium name="US DOE Joint Genome Institute (JGI-PGF)"/>
            <person name="Walter F."/>
            <person name="Albersmeier A."/>
            <person name="Kalinowski J."/>
            <person name="Ruckert C."/>
        </authorList>
    </citation>
    <scope>NUCLEOTIDE SEQUENCE</scope>
    <source>
        <strain evidence="1">CGMCC 1.15958</strain>
    </source>
</reference>
<keyword evidence="2" id="KW-1185">Reference proteome</keyword>
<dbReference type="EMBL" id="BMKK01000004">
    <property type="protein sequence ID" value="GGD57282.1"/>
    <property type="molecule type" value="Genomic_DNA"/>
</dbReference>
<evidence type="ECO:0000313" key="2">
    <source>
        <dbReference type="Proteomes" id="UP000609064"/>
    </source>
</evidence>
<accession>A0A916YR95</accession>
<dbReference type="Proteomes" id="UP000609064">
    <property type="component" value="Unassembled WGS sequence"/>
</dbReference>
<comment type="caution">
    <text evidence="1">The sequence shown here is derived from an EMBL/GenBank/DDBJ whole genome shotgun (WGS) entry which is preliminary data.</text>
</comment>